<dbReference type="InterPro" id="IPR011250">
    <property type="entry name" value="OMP/PagP_B-barrel"/>
</dbReference>
<dbReference type="Proteomes" id="UP001262582">
    <property type="component" value="Unassembled WGS sequence"/>
</dbReference>
<gene>
    <name evidence="3" type="ORF">RM539_00350</name>
</gene>
<name>A0ABU3D0G4_9FLAO</name>
<feature type="domain" description="DUF6089" evidence="2">
    <location>
        <begin position="3"/>
        <end position="231"/>
    </location>
</feature>
<accession>A0ABU3D0G4</accession>
<organism evidence="3 4">
    <name type="scientific">Autumnicola musiva</name>
    <dbReference type="NCBI Taxonomy" id="3075589"/>
    <lineage>
        <taxon>Bacteria</taxon>
        <taxon>Pseudomonadati</taxon>
        <taxon>Bacteroidota</taxon>
        <taxon>Flavobacteriia</taxon>
        <taxon>Flavobacteriales</taxon>
        <taxon>Flavobacteriaceae</taxon>
        <taxon>Autumnicola</taxon>
    </lineage>
</organism>
<evidence type="ECO:0000313" key="3">
    <source>
        <dbReference type="EMBL" id="MDT0675031.1"/>
    </source>
</evidence>
<evidence type="ECO:0000256" key="1">
    <source>
        <dbReference type="SAM" id="SignalP"/>
    </source>
</evidence>
<evidence type="ECO:0000313" key="4">
    <source>
        <dbReference type="Proteomes" id="UP001262582"/>
    </source>
</evidence>
<reference evidence="3 4" key="1">
    <citation type="submission" date="2023-09" db="EMBL/GenBank/DDBJ databases">
        <authorList>
            <person name="Rey-Velasco X."/>
        </authorList>
    </citation>
    <scope>NUCLEOTIDE SEQUENCE [LARGE SCALE GENOMIC DNA]</scope>
    <source>
        <strain evidence="3 4">F117</strain>
    </source>
</reference>
<comment type="caution">
    <text evidence="3">The sequence shown here is derived from an EMBL/GenBank/DDBJ whole genome shotgun (WGS) entry which is preliminary data.</text>
</comment>
<keyword evidence="4" id="KW-1185">Reference proteome</keyword>
<dbReference type="InterPro" id="IPR045743">
    <property type="entry name" value="DUF6089"/>
</dbReference>
<feature type="chain" id="PRO_5045410867" evidence="1">
    <location>
        <begin position="21"/>
        <end position="232"/>
    </location>
</feature>
<keyword evidence="1" id="KW-0732">Signal</keyword>
<sequence>MKHLLALVFMVIAATSYSQTFELGPFIGGSNYIGDVGKTNYINPNRLVGGALFKWNRSPRHAFRLSLLYAEIAADDASSNEPRRQARGYSFENTIAEASLGVEFNFFNFDLHEDTPQSSPYLYTGLTYFRADHVYLQNGRAGNLINESSNWEFAIPIVFGYKETITKHIVGALEIGGRFTFTDNLDGSWPEELLGRRAPSIEFGNRNTTDWYVFTGVSLTFNFGRKPCYCNL</sequence>
<dbReference type="Pfam" id="PF19573">
    <property type="entry name" value="DUF6089"/>
    <property type="match status" value="1"/>
</dbReference>
<feature type="signal peptide" evidence="1">
    <location>
        <begin position="1"/>
        <end position="20"/>
    </location>
</feature>
<dbReference type="SUPFAM" id="SSF56925">
    <property type="entry name" value="OMPA-like"/>
    <property type="match status" value="1"/>
</dbReference>
<dbReference type="EMBL" id="JAVRHK010000001">
    <property type="protein sequence ID" value="MDT0675031.1"/>
    <property type="molecule type" value="Genomic_DNA"/>
</dbReference>
<protein>
    <submittedName>
        <fullName evidence="3">DUF6089 family protein</fullName>
    </submittedName>
</protein>
<proteinExistence type="predicted"/>
<dbReference type="RefSeq" id="WP_311501479.1">
    <property type="nucleotide sequence ID" value="NZ_JAVRHK010000001.1"/>
</dbReference>
<evidence type="ECO:0000259" key="2">
    <source>
        <dbReference type="Pfam" id="PF19573"/>
    </source>
</evidence>